<proteinExistence type="predicted"/>
<dbReference type="Gene3D" id="1.20.1270.210">
    <property type="match status" value="1"/>
</dbReference>
<name>A0ABS9UIX4_9BACT</name>
<dbReference type="RefSeq" id="WP_241273090.1">
    <property type="nucleotide sequence ID" value="NZ_JAKZGS010000001.1"/>
</dbReference>
<comment type="caution">
    <text evidence="1">The sequence shown here is derived from an EMBL/GenBank/DDBJ whole genome shotgun (WGS) entry which is preliminary data.</text>
</comment>
<dbReference type="Proteomes" id="UP001165488">
    <property type="component" value="Unassembled WGS sequence"/>
</dbReference>
<accession>A0ABS9UIX4</accession>
<gene>
    <name evidence="1" type="ORF">MM236_01155</name>
</gene>
<dbReference type="Gene3D" id="3.40.140.120">
    <property type="match status" value="1"/>
</dbReference>
<dbReference type="InterPro" id="IPR006427">
    <property type="entry name" value="Portal_HK97"/>
</dbReference>
<protein>
    <submittedName>
        <fullName evidence="1">Phage portal protein</fullName>
    </submittedName>
</protein>
<dbReference type="Gene3D" id="3.30.1120.70">
    <property type="match status" value="1"/>
</dbReference>
<keyword evidence="2" id="KW-1185">Reference proteome</keyword>
<organism evidence="1 2">
    <name type="scientific">Belliella calami</name>
    <dbReference type="NCBI Taxonomy" id="2923436"/>
    <lineage>
        <taxon>Bacteria</taxon>
        <taxon>Pseudomonadati</taxon>
        <taxon>Bacteroidota</taxon>
        <taxon>Cytophagia</taxon>
        <taxon>Cytophagales</taxon>
        <taxon>Cyclobacteriaceae</taxon>
        <taxon>Belliella</taxon>
    </lineage>
</organism>
<reference evidence="1" key="1">
    <citation type="submission" date="2022-03" db="EMBL/GenBank/DDBJ databases">
        <title>De novo assembled genomes of Belliella spp. (Cyclobacteriaceae) strains.</title>
        <authorList>
            <person name="Szabo A."/>
            <person name="Korponai K."/>
            <person name="Felfoldi T."/>
        </authorList>
    </citation>
    <scope>NUCLEOTIDE SEQUENCE</scope>
    <source>
        <strain evidence="1">DSM 107340</strain>
    </source>
</reference>
<dbReference type="Pfam" id="PF04860">
    <property type="entry name" value="Phage_portal"/>
    <property type="match status" value="1"/>
</dbReference>
<dbReference type="EMBL" id="JAKZGS010000001">
    <property type="protein sequence ID" value="MCH7396569.1"/>
    <property type="molecule type" value="Genomic_DNA"/>
</dbReference>
<dbReference type="InterPro" id="IPR006944">
    <property type="entry name" value="Phage/GTA_portal"/>
</dbReference>
<evidence type="ECO:0000313" key="2">
    <source>
        <dbReference type="Proteomes" id="UP001165488"/>
    </source>
</evidence>
<sequence length="409" mass="46388">MNIFESFKTAFSTYQDFFSPSVHTIDVNNNVVVSDKTVASITAYSSGVNAISNSIGQIPFKLFKDKEIQKSDDLYFIVKEKPNKNLNAFDFFRMMINQMLYKGTSIAIIHRNENTGNVESLELIHYSAVSEAKLYEGELYYIINNIPYHSDDCIVFKNTGVGAFGINPIKVYATTLGISLSSTNYTKSVFDNDGANLKGVITSEFELKNEQKKEFRESITKNFTGSNSKSILVLDKGFDFKPISFTPEEVKLIETRNIQTAEIARILNVPIFIVASESAGSYNSIEAMQLDFYKRTLAPIITMIESELKHKLLTKNQINDGYYFKGNIESLLRGDSKSRAEYYKQLFYMGAISPEEIRELEDMNDVVNGETYIQANLIPKSIIGRYYDSKARNEYSKAELNEDELENGE</sequence>
<evidence type="ECO:0000313" key="1">
    <source>
        <dbReference type="EMBL" id="MCH7396569.1"/>
    </source>
</evidence>
<dbReference type="NCBIfam" id="TIGR01537">
    <property type="entry name" value="portal_HK97"/>
    <property type="match status" value="1"/>
</dbReference>